<organism evidence="5 6">
    <name type="scientific">Neglectibacter timonensis</name>
    <dbReference type="NCBI Taxonomy" id="1776382"/>
    <lineage>
        <taxon>Bacteria</taxon>
        <taxon>Bacillati</taxon>
        <taxon>Bacillota</taxon>
        <taxon>Clostridia</taxon>
        <taxon>Eubacteriales</taxon>
        <taxon>Oscillospiraceae</taxon>
        <taxon>Neglectibacter</taxon>
    </lineage>
</organism>
<evidence type="ECO:0000259" key="4">
    <source>
        <dbReference type="Pfam" id="PF22244"/>
    </source>
</evidence>
<proteinExistence type="predicted"/>
<gene>
    <name evidence="5" type="ORF">NE695_09420</name>
</gene>
<evidence type="ECO:0000256" key="3">
    <source>
        <dbReference type="ARBA" id="ARBA00022801"/>
    </source>
</evidence>
<sequence length="355" mass="39763">MEQKIPEVLQDAAGAVITDRKVWEQQRGRIYELLCDQEYGFLPPPPEQISFRTVERQEDFCASKAVYERVEIRVQVSGKEFAFPVHAVVPAVVSEKPMAFVHINFRSNVPDEYMPSEELADGGFAVFSFGYEDVTKDNRDFSDGLAALFPAGSRNGNAPGKIALWAWAALRVMDYLQTREDVDLKNVAVVGHSRLGKTALLAAASDERFAFAISNDSGCSGAAVTRGKKGERVADITKMFPYWFCENYKAYAGREEEMPFDQHFLLALIAPRKLYVSSAQEDQWADPPAELAGCRAASPVYGLYGLGGLVCGEESPEANAVFPEGNIGYHVRKGTHYLSRYDWQRFMEYLRLHRN</sequence>
<dbReference type="Pfam" id="PF22244">
    <property type="entry name" value="GCE_fung"/>
    <property type="match status" value="1"/>
</dbReference>
<evidence type="ECO:0000313" key="5">
    <source>
        <dbReference type="EMBL" id="MCQ4840133.1"/>
    </source>
</evidence>
<dbReference type="RefSeq" id="WP_066867218.1">
    <property type="nucleotide sequence ID" value="NZ_CABKVV010000014.1"/>
</dbReference>
<comment type="caution">
    <text evidence="5">The sequence shown here is derived from an EMBL/GenBank/DDBJ whole genome shotgun (WGS) entry which is preliminary data.</text>
</comment>
<evidence type="ECO:0000256" key="2">
    <source>
        <dbReference type="ARBA" id="ARBA00022729"/>
    </source>
</evidence>
<dbReference type="SUPFAM" id="SSF53474">
    <property type="entry name" value="alpha/beta-Hydrolases"/>
    <property type="match status" value="1"/>
</dbReference>
<dbReference type="Proteomes" id="UP001524473">
    <property type="component" value="Unassembled WGS sequence"/>
</dbReference>
<keyword evidence="2" id="KW-0732">Signal</keyword>
<dbReference type="Gene3D" id="3.40.50.1820">
    <property type="entry name" value="alpha/beta hydrolase"/>
    <property type="match status" value="1"/>
</dbReference>
<keyword evidence="1" id="KW-0719">Serine esterase</keyword>
<evidence type="ECO:0000256" key="1">
    <source>
        <dbReference type="ARBA" id="ARBA00022487"/>
    </source>
</evidence>
<keyword evidence="6" id="KW-1185">Reference proteome</keyword>
<dbReference type="InterPro" id="IPR029058">
    <property type="entry name" value="AB_hydrolase_fold"/>
</dbReference>
<dbReference type="InterPro" id="IPR054579">
    <property type="entry name" value="GCE-like_dom"/>
</dbReference>
<accession>A0ABT1RZX7</accession>
<evidence type="ECO:0000313" key="6">
    <source>
        <dbReference type="Proteomes" id="UP001524473"/>
    </source>
</evidence>
<protein>
    <submittedName>
        <fullName evidence="5">Alpha/beta hydrolase</fullName>
    </submittedName>
</protein>
<keyword evidence="3 5" id="KW-0378">Hydrolase</keyword>
<dbReference type="EMBL" id="JANFZH010000019">
    <property type="protein sequence ID" value="MCQ4840133.1"/>
    <property type="molecule type" value="Genomic_DNA"/>
</dbReference>
<dbReference type="GeneID" id="90533813"/>
<reference evidence="5 6" key="1">
    <citation type="submission" date="2022-06" db="EMBL/GenBank/DDBJ databases">
        <title>Isolation of gut microbiota from human fecal samples.</title>
        <authorList>
            <person name="Pamer E.G."/>
            <person name="Barat B."/>
            <person name="Waligurski E."/>
            <person name="Medina S."/>
            <person name="Paddock L."/>
            <person name="Mostad J."/>
        </authorList>
    </citation>
    <scope>NUCLEOTIDE SEQUENCE [LARGE SCALE GENOMIC DNA]</scope>
    <source>
        <strain evidence="5 6">DFI.9.73</strain>
    </source>
</reference>
<feature type="domain" description="4-O-methyl-glucuronoyl methylesterase-like" evidence="4">
    <location>
        <begin position="72"/>
        <end position="305"/>
    </location>
</feature>
<dbReference type="GO" id="GO:0016787">
    <property type="term" value="F:hydrolase activity"/>
    <property type="evidence" value="ECO:0007669"/>
    <property type="project" value="UniProtKB-KW"/>
</dbReference>
<name>A0ABT1RZX7_9FIRM</name>